<accession>A0AAE3R808</accession>
<evidence type="ECO:0000313" key="22">
    <source>
        <dbReference type="Proteomes" id="UP001232063"/>
    </source>
</evidence>
<dbReference type="GO" id="GO:0008658">
    <property type="term" value="F:penicillin binding"/>
    <property type="evidence" value="ECO:0007669"/>
    <property type="project" value="InterPro"/>
</dbReference>
<dbReference type="GO" id="GO:0005886">
    <property type="term" value="C:plasma membrane"/>
    <property type="evidence" value="ECO:0007669"/>
    <property type="project" value="UniProtKB-SubCell"/>
</dbReference>
<keyword evidence="13 18" id="KW-0472">Membrane</keyword>
<gene>
    <name evidence="21" type="ORF">QNI22_32660</name>
</gene>
<dbReference type="GO" id="GO:0009002">
    <property type="term" value="F:serine-type D-Ala-D-Ala carboxypeptidase activity"/>
    <property type="evidence" value="ECO:0007669"/>
    <property type="project" value="UniProtKB-EC"/>
</dbReference>
<dbReference type="SUPFAM" id="SSF56601">
    <property type="entry name" value="beta-lactamase/transpeptidase-like"/>
    <property type="match status" value="1"/>
</dbReference>
<dbReference type="EMBL" id="JASJOU010000016">
    <property type="protein sequence ID" value="MDJ1505454.1"/>
    <property type="molecule type" value="Genomic_DNA"/>
</dbReference>
<feature type="transmembrane region" description="Helical" evidence="18">
    <location>
        <begin position="32"/>
        <end position="49"/>
    </location>
</feature>
<dbReference type="SUPFAM" id="SSF53955">
    <property type="entry name" value="Lysozyme-like"/>
    <property type="match status" value="1"/>
</dbReference>
<keyword evidence="22" id="KW-1185">Reference proteome</keyword>
<evidence type="ECO:0000256" key="6">
    <source>
        <dbReference type="ARBA" id="ARBA00022645"/>
    </source>
</evidence>
<comment type="similarity">
    <text evidence="4">In the N-terminal section; belongs to the glycosyltransferase 51 family.</text>
</comment>
<keyword evidence="8" id="KW-0328">Glycosyltransferase</keyword>
<evidence type="ECO:0000256" key="14">
    <source>
        <dbReference type="ARBA" id="ARBA00023268"/>
    </source>
</evidence>
<comment type="similarity">
    <text evidence="3">In the C-terminal section; belongs to the transpeptidase family.</text>
</comment>
<keyword evidence="18" id="KW-0812">Transmembrane</keyword>
<evidence type="ECO:0000256" key="2">
    <source>
        <dbReference type="ARBA" id="ARBA00004752"/>
    </source>
</evidence>
<dbReference type="InterPro" id="IPR023346">
    <property type="entry name" value="Lysozyme-like_dom_sf"/>
</dbReference>
<keyword evidence="6" id="KW-0121">Carboxypeptidase</keyword>
<dbReference type="GO" id="GO:0008955">
    <property type="term" value="F:peptidoglycan glycosyltransferase activity"/>
    <property type="evidence" value="ECO:0007669"/>
    <property type="project" value="UniProtKB-EC"/>
</dbReference>
<evidence type="ECO:0000256" key="16">
    <source>
        <dbReference type="ARBA" id="ARBA00034000"/>
    </source>
</evidence>
<comment type="pathway">
    <text evidence="2">Cell wall biogenesis; peptidoglycan biosynthesis.</text>
</comment>
<dbReference type="PANTHER" id="PTHR32282">
    <property type="entry name" value="BINDING PROTEIN TRANSPEPTIDASE, PUTATIVE-RELATED"/>
    <property type="match status" value="1"/>
</dbReference>
<dbReference type="GO" id="GO:0071555">
    <property type="term" value="P:cell wall organization"/>
    <property type="evidence" value="ECO:0007669"/>
    <property type="project" value="UniProtKB-KW"/>
</dbReference>
<dbReference type="PANTHER" id="PTHR32282:SF11">
    <property type="entry name" value="PENICILLIN-BINDING PROTEIN 1B"/>
    <property type="match status" value="1"/>
</dbReference>
<dbReference type="Gene3D" id="3.40.710.10">
    <property type="entry name" value="DD-peptidase/beta-lactamase superfamily"/>
    <property type="match status" value="1"/>
</dbReference>
<keyword evidence="12" id="KW-0573">Peptidoglycan synthesis</keyword>
<dbReference type="AlphaFoldDB" id="A0AAE3R808"/>
<evidence type="ECO:0000256" key="1">
    <source>
        <dbReference type="ARBA" id="ARBA00004236"/>
    </source>
</evidence>
<keyword evidence="18" id="KW-1133">Transmembrane helix</keyword>
<feature type="domain" description="Penicillin-binding protein transpeptidase" evidence="19">
    <location>
        <begin position="444"/>
        <end position="685"/>
    </location>
</feature>
<dbReference type="GO" id="GO:0009252">
    <property type="term" value="P:peptidoglycan biosynthetic process"/>
    <property type="evidence" value="ECO:0007669"/>
    <property type="project" value="UniProtKB-KW"/>
</dbReference>
<evidence type="ECO:0000256" key="11">
    <source>
        <dbReference type="ARBA" id="ARBA00022960"/>
    </source>
</evidence>
<dbReference type="GO" id="GO:0030288">
    <property type="term" value="C:outer membrane-bounded periplasmic space"/>
    <property type="evidence" value="ECO:0007669"/>
    <property type="project" value="TreeGrafter"/>
</dbReference>
<feature type="domain" description="Glycosyl transferase family 51" evidence="20">
    <location>
        <begin position="84"/>
        <end position="269"/>
    </location>
</feature>
<evidence type="ECO:0000259" key="19">
    <source>
        <dbReference type="Pfam" id="PF00905"/>
    </source>
</evidence>
<dbReference type="RefSeq" id="WP_314517506.1">
    <property type="nucleotide sequence ID" value="NZ_JASJOU010000016.1"/>
</dbReference>
<comment type="catalytic activity">
    <reaction evidence="16">
        <text>Preferential cleavage: (Ac)2-L-Lys-D-Ala-|-D-Ala. Also transpeptidation of peptidyl-alanyl moieties that are N-acyl substituents of D-alanine.</text>
        <dbReference type="EC" id="3.4.16.4"/>
    </reaction>
</comment>
<keyword evidence="9" id="KW-0808">Transferase</keyword>
<keyword evidence="7" id="KW-0645">Protease</keyword>
<dbReference type="InterPro" id="IPR001264">
    <property type="entry name" value="Glyco_trans_51"/>
</dbReference>
<evidence type="ECO:0000256" key="17">
    <source>
        <dbReference type="ARBA" id="ARBA00049902"/>
    </source>
</evidence>
<keyword evidence="10" id="KW-0378">Hydrolase</keyword>
<keyword evidence="15" id="KW-0961">Cell wall biogenesis/degradation</keyword>
<keyword evidence="11" id="KW-0133">Cell shape</keyword>
<dbReference type="GO" id="GO:0006508">
    <property type="term" value="P:proteolysis"/>
    <property type="evidence" value="ECO:0007669"/>
    <property type="project" value="UniProtKB-KW"/>
</dbReference>
<keyword evidence="14" id="KW-0511">Multifunctional enzyme</keyword>
<sequence>MTVFESIWLIIKELYAEALQWLRKPKNRVEKSWMIFIALLLFFRLYLWSVEYNFLNLYGDIPTIDKIQNPKIDKPSELYTSDGVLIGRYYRENRNPVTYKEIPKVMVDALVATEDIRFYDHAGIDLKSLFAAVWDAITDNPRGASTITQQLAKNLYKTRRQKSQGLLSKVPGVKMLVTKTKEWMTAINIERTYTKEEIITLYLNTVDFGSNAYGIKTAAQTFFNTTTEHLTTEQAALLVGLLKAPTTYSPVLNPKNSLRRRNTVFSQMQRYGYLTAQQVKDLSQKPIELDYKVEQHTDGPNNYFRSYINSYLENWCTDNDLDLYTDGLKVYCTIDSRMQKYGEDAVKGQVKIMQNLFDNHWSGRKPWTSNAGVEAPNFIENNAKRTALYKYLVKKYKNTPDSVWIVMNTPKKMKVFSWQGEKEMTMSPMDSIRYYKRFLHAGMMTMDPFTGYIKAWVGGIDFEHFQYDHVKQSKRQPGSTFKPFVYLTAIDKGWAPCDKIQDIRKTFNYIEDGEPKSWTPSNATGTFTGRDMTLRHALGRSINSVTAQLTEKVTPDAVAEYAHRVGIKSYVKPVPSIGLGSGEVTIMEMTAAYSTFVNEGIYTEPLLIMRIEDSKGNIIHQFTPERKRVLSQETAWLMIHMLKGGIEEPGGTVQNLWSFDLFRGNELAGKTGTSQDQADGWFMGLSKDLVTGVWMGGDDPVIHWRSLSMGEGSKTALPVYGRYMEKVYSDKSLGITMGYFPKPKVPITKDYHCVTILPKRPTVSLDSLRIDGGDEGGEDEIQSLDSL</sequence>
<evidence type="ECO:0000256" key="15">
    <source>
        <dbReference type="ARBA" id="ARBA00023316"/>
    </source>
</evidence>
<comment type="subcellular location">
    <subcellularLocation>
        <location evidence="1">Cell membrane</location>
    </subcellularLocation>
</comment>
<dbReference type="InterPro" id="IPR001460">
    <property type="entry name" value="PCN-bd_Tpept"/>
</dbReference>
<comment type="caution">
    <text evidence="21">The sequence shown here is derived from an EMBL/GenBank/DDBJ whole genome shotgun (WGS) entry which is preliminary data.</text>
</comment>
<dbReference type="InterPro" id="IPR012338">
    <property type="entry name" value="Beta-lactam/transpept-like"/>
</dbReference>
<dbReference type="Pfam" id="PF00912">
    <property type="entry name" value="Transgly"/>
    <property type="match status" value="1"/>
</dbReference>
<dbReference type="Gene3D" id="1.10.3810.10">
    <property type="entry name" value="Biosynthetic peptidoglycan transglycosylase-like"/>
    <property type="match status" value="1"/>
</dbReference>
<dbReference type="Pfam" id="PF00905">
    <property type="entry name" value="Transpeptidase"/>
    <property type="match status" value="1"/>
</dbReference>
<name>A0AAE3R808_9BACT</name>
<protein>
    <submittedName>
        <fullName evidence="21">Transglycosylase domain-containing protein</fullName>
    </submittedName>
</protein>
<evidence type="ECO:0000256" key="3">
    <source>
        <dbReference type="ARBA" id="ARBA00007090"/>
    </source>
</evidence>
<evidence type="ECO:0000256" key="8">
    <source>
        <dbReference type="ARBA" id="ARBA00022676"/>
    </source>
</evidence>
<dbReference type="GO" id="GO:0008360">
    <property type="term" value="P:regulation of cell shape"/>
    <property type="evidence" value="ECO:0007669"/>
    <property type="project" value="UniProtKB-KW"/>
</dbReference>
<evidence type="ECO:0000256" key="4">
    <source>
        <dbReference type="ARBA" id="ARBA00007739"/>
    </source>
</evidence>
<evidence type="ECO:0000256" key="12">
    <source>
        <dbReference type="ARBA" id="ARBA00022984"/>
    </source>
</evidence>
<keyword evidence="5" id="KW-1003">Cell membrane</keyword>
<organism evidence="21 22">
    <name type="scientific">Xanthocytophaga agilis</name>
    <dbReference type="NCBI Taxonomy" id="3048010"/>
    <lineage>
        <taxon>Bacteria</taxon>
        <taxon>Pseudomonadati</taxon>
        <taxon>Bacteroidota</taxon>
        <taxon>Cytophagia</taxon>
        <taxon>Cytophagales</taxon>
        <taxon>Rhodocytophagaceae</taxon>
        <taxon>Xanthocytophaga</taxon>
    </lineage>
</organism>
<evidence type="ECO:0000259" key="20">
    <source>
        <dbReference type="Pfam" id="PF00912"/>
    </source>
</evidence>
<evidence type="ECO:0000256" key="13">
    <source>
        <dbReference type="ARBA" id="ARBA00023136"/>
    </source>
</evidence>
<dbReference type="Proteomes" id="UP001232063">
    <property type="component" value="Unassembled WGS sequence"/>
</dbReference>
<evidence type="ECO:0000256" key="7">
    <source>
        <dbReference type="ARBA" id="ARBA00022670"/>
    </source>
</evidence>
<proteinExistence type="inferred from homology"/>
<dbReference type="InterPro" id="IPR036950">
    <property type="entry name" value="PBP_transglycosylase"/>
</dbReference>
<dbReference type="InterPro" id="IPR050396">
    <property type="entry name" value="Glycosyltr_51/Transpeptidase"/>
</dbReference>
<evidence type="ECO:0000256" key="10">
    <source>
        <dbReference type="ARBA" id="ARBA00022801"/>
    </source>
</evidence>
<comment type="catalytic activity">
    <reaction evidence="17">
        <text>[GlcNAc-(1-&gt;4)-Mur2Ac(oyl-L-Ala-gamma-D-Glu-L-Lys-D-Ala-D-Ala)](n)-di-trans,octa-cis-undecaprenyl diphosphate + beta-D-GlcNAc-(1-&gt;4)-Mur2Ac(oyl-L-Ala-gamma-D-Glu-L-Lys-D-Ala-D-Ala)-di-trans,octa-cis-undecaprenyl diphosphate = [GlcNAc-(1-&gt;4)-Mur2Ac(oyl-L-Ala-gamma-D-Glu-L-Lys-D-Ala-D-Ala)](n+1)-di-trans,octa-cis-undecaprenyl diphosphate + di-trans,octa-cis-undecaprenyl diphosphate + H(+)</text>
        <dbReference type="Rhea" id="RHEA:23708"/>
        <dbReference type="Rhea" id="RHEA-COMP:9602"/>
        <dbReference type="Rhea" id="RHEA-COMP:9603"/>
        <dbReference type="ChEBI" id="CHEBI:15378"/>
        <dbReference type="ChEBI" id="CHEBI:58405"/>
        <dbReference type="ChEBI" id="CHEBI:60033"/>
        <dbReference type="ChEBI" id="CHEBI:78435"/>
        <dbReference type="EC" id="2.4.99.28"/>
    </reaction>
</comment>
<evidence type="ECO:0000256" key="5">
    <source>
        <dbReference type="ARBA" id="ARBA00022475"/>
    </source>
</evidence>
<evidence type="ECO:0000256" key="18">
    <source>
        <dbReference type="SAM" id="Phobius"/>
    </source>
</evidence>
<reference evidence="21" key="1">
    <citation type="submission" date="2023-05" db="EMBL/GenBank/DDBJ databases">
        <authorList>
            <person name="Zhang X."/>
        </authorList>
    </citation>
    <scope>NUCLEOTIDE SEQUENCE</scope>
    <source>
        <strain evidence="21">BD1B2-1</strain>
    </source>
</reference>
<evidence type="ECO:0000256" key="9">
    <source>
        <dbReference type="ARBA" id="ARBA00022679"/>
    </source>
</evidence>
<evidence type="ECO:0000313" key="21">
    <source>
        <dbReference type="EMBL" id="MDJ1505454.1"/>
    </source>
</evidence>